<reference evidence="6 7" key="1">
    <citation type="submission" date="2018-02" db="EMBL/GenBank/DDBJ databases">
        <title>Genomic Reconstructions from Amazon Rainforest and Pasture Soil Reveal Novel Insights into the Physiology of Candidate Phyla in Tropical Sites.</title>
        <authorList>
            <person name="Kroeger M.E."/>
            <person name="Delmont T."/>
            <person name="Eren A.M."/>
            <person name="Guo J."/>
            <person name="Meyer K.M."/>
            <person name="Khan K."/>
            <person name="Rodrigues J.L.M."/>
            <person name="Bohannan B.J.M."/>
            <person name="Tringe S."/>
            <person name="Borges C.D."/>
            <person name="Tiedje J."/>
            <person name="Tsai S.M."/>
            <person name="Nusslein K."/>
        </authorList>
    </citation>
    <scope>NUCLEOTIDE SEQUENCE [LARGE SCALE GENOMIC DNA]</scope>
    <source>
        <strain evidence="6">Amazon FNV 2010 28 9</strain>
    </source>
</reference>
<dbReference type="Proteomes" id="UP000246104">
    <property type="component" value="Unassembled WGS sequence"/>
</dbReference>
<keyword evidence="1" id="KW-0697">Rotamase</keyword>
<dbReference type="InterPro" id="IPR008881">
    <property type="entry name" value="Trigger_fac_ribosome-bd_bac"/>
</dbReference>
<name>A0A317JNR3_9BACT</name>
<evidence type="ECO:0000259" key="5">
    <source>
        <dbReference type="Pfam" id="PF05698"/>
    </source>
</evidence>
<feature type="domain" description="Trigger factor C-terminal" evidence="5">
    <location>
        <begin position="165"/>
        <end position="305"/>
    </location>
</feature>
<organism evidence="6 7">
    <name type="scientific">Candidatus Cerribacteria bacterium 'Amazon FNV 2010 28 9'</name>
    <dbReference type="NCBI Taxonomy" id="2081795"/>
    <lineage>
        <taxon>Bacteria</taxon>
        <taxon>Candidatus Cerribacteria</taxon>
    </lineage>
</organism>
<dbReference type="InterPro" id="IPR008880">
    <property type="entry name" value="Trigger_fac_C"/>
</dbReference>
<feature type="region of interest" description="Disordered" evidence="3">
    <location>
        <begin position="144"/>
        <end position="175"/>
    </location>
</feature>
<dbReference type="GO" id="GO:0003755">
    <property type="term" value="F:peptidyl-prolyl cis-trans isomerase activity"/>
    <property type="evidence" value="ECO:0007669"/>
    <property type="project" value="UniProtKB-KW"/>
</dbReference>
<feature type="compositionally biased region" description="Basic and acidic residues" evidence="3">
    <location>
        <begin position="160"/>
        <end position="175"/>
    </location>
</feature>
<protein>
    <submittedName>
        <fullName evidence="6">Uncharacterized protein</fullName>
    </submittedName>
</protein>
<dbReference type="Gene3D" id="3.30.70.1050">
    <property type="entry name" value="Trigger factor ribosome-binding domain"/>
    <property type="match status" value="1"/>
</dbReference>
<gene>
    <name evidence="6" type="ORF">C5B42_03145</name>
</gene>
<dbReference type="InterPro" id="IPR027304">
    <property type="entry name" value="Trigger_fact/SurA_dom_sf"/>
</dbReference>
<evidence type="ECO:0000313" key="6">
    <source>
        <dbReference type="EMBL" id="PWU23401.1"/>
    </source>
</evidence>
<keyword evidence="2" id="KW-0413">Isomerase</keyword>
<dbReference type="Pfam" id="PF05698">
    <property type="entry name" value="Trigger_C"/>
    <property type="match status" value="1"/>
</dbReference>
<dbReference type="GO" id="GO:0015031">
    <property type="term" value="P:protein transport"/>
    <property type="evidence" value="ECO:0007669"/>
    <property type="project" value="InterPro"/>
</dbReference>
<dbReference type="InterPro" id="IPR036611">
    <property type="entry name" value="Trigger_fac_ribosome-bd_sf"/>
</dbReference>
<proteinExistence type="predicted"/>
<evidence type="ECO:0000259" key="4">
    <source>
        <dbReference type="Pfam" id="PF05697"/>
    </source>
</evidence>
<comment type="caution">
    <text evidence="6">The sequence shown here is derived from an EMBL/GenBank/DDBJ whole genome shotgun (WGS) entry which is preliminary data.</text>
</comment>
<dbReference type="SUPFAM" id="SSF109998">
    <property type="entry name" value="Triger factor/SurA peptide-binding domain-like"/>
    <property type="match status" value="1"/>
</dbReference>
<sequence>MATKKNVTKPVEHKEEETLLGQNTVVTLTIPWNSIDTEYKKVLQTEAGKVQLAGFRKGKTPISLAESAIGKEKLMEHALQHAIPEIYAKELEAQGIVPLVNPEVKLLEATEGKDFVIEAHTAVEPTVVLGDYKAIVKKAARAASRAVPEPEMQSQVSGTKTKENKEVTDEKKPEEKEEELLQAIYSGLIIAIKPKVAPLLLQEEMRRQAEQMFSQISRLGMKDIKEYLERVGKTEEEFEQDLASVALGALQLEFILRALAKDMHIEATDEAIKEVFPEIAKWKNNAIPENLRPQLEQAVIRKKVASALLKLST</sequence>
<accession>A0A317JNR3</accession>
<feature type="domain" description="Trigger factor ribosome-binding bacterial" evidence="4">
    <location>
        <begin position="16"/>
        <end position="137"/>
    </location>
</feature>
<dbReference type="EMBL" id="PSRQ01000035">
    <property type="protein sequence ID" value="PWU23401.1"/>
    <property type="molecule type" value="Genomic_DNA"/>
</dbReference>
<dbReference type="InterPro" id="IPR037041">
    <property type="entry name" value="Trigger_fac_C_sf"/>
</dbReference>
<evidence type="ECO:0000256" key="3">
    <source>
        <dbReference type="SAM" id="MobiDB-lite"/>
    </source>
</evidence>
<evidence type="ECO:0000313" key="7">
    <source>
        <dbReference type="Proteomes" id="UP000246104"/>
    </source>
</evidence>
<dbReference type="AlphaFoldDB" id="A0A317JNR3"/>
<dbReference type="Gene3D" id="1.10.3120.10">
    <property type="entry name" value="Trigger factor, C-terminal domain"/>
    <property type="match status" value="1"/>
</dbReference>
<dbReference type="GO" id="GO:0006457">
    <property type="term" value="P:protein folding"/>
    <property type="evidence" value="ECO:0007669"/>
    <property type="project" value="InterPro"/>
</dbReference>
<evidence type="ECO:0000256" key="1">
    <source>
        <dbReference type="ARBA" id="ARBA00023110"/>
    </source>
</evidence>
<dbReference type="SUPFAM" id="SSF102735">
    <property type="entry name" value="Trigger factor ribosome-binding domain"/>
    <property type="match status" value="1"/>
</dbReference>
<evidence type="ECO:0000256" key="2">
    <source>
        <dbReference type="ARBA" id="ARBA00023235"/>
    </source>
</evidence>
<dbReference type="Pfam" id="PF05697">
    <property type="entry name" value="Trigger_N"/>
    <property type="match status" value="1"/>
</dbReference>